<reference evidence="10 11" key="1">
    <citation type="submission" date="2023-07" db="EMBL/GenBank/DDBJ databases">
        <title>Sequencing the genomes of 1000 actinobacteria strains.</title>
        <authorList>
            <person name="Klenk H.-P."/>
        </authorList>
    </citation>
    <scope>NUCLEOTIDE SEQUENCE [LARGE SCALE GENOMIC DNA]</scope>
    <source>
        <strain evidence="10 11">DSM 46740</strain>
    </source>
</reference>
<keyword evidence="3" id="KW-1003">Cell membrane</keyword>
<keyword evidence="4 9" id="KW-0812">Transmembrane</keyword>
<evidence type="ECO:0000256" key="1">
    <source>
        <dbReference type="ARBA" id="ARBA00004651"/>
    </source>
</evidence>
<comment type="caution">
    <text evidence="10">The sequence shown here is derived from an EMBL/GenBank/DDBJ whole genome shotgun (WGS) entry which is preliminary data.</text>
</comment>
<evidence type="ECO:0000256" key="2">
    <source>
        <dbReference type="ARBA" id="ARBA00010388"/>
    </source>
</evidence>
<evidence type="ECO:0000313" key="11">
    <source>
        <dbReference type="Proteomes" id="UP001225356"/>
    </source>
</evidence>
<evidence type="ECO:0000256" key="8">
    <source>
        <dbReference type="SAM" id="MobiDB-lite"/>
    </source>
</evidence>
<keyword evidence="7" id="KW-0175">Coiled coil</keyword>
<evidence type="ECO:0000313" key="10">
    <source>
        <dbReference type="EMBL" id="MDP9841283.1"/>
    </source>
</evidence>
<feature type="compositionally biased region" description="Acidic residues" evidence="8">
    <location>
        <begin position="266"/>
        <end position="277"/>
    </location>
</feature>
<feature type="transmembrane region" description="Helical" evidence="9">
    <location>
        <begin position="30"/>
        <end position="53"/>
    </location>
</feature>
<keyword evidence="6 9" id="KW-0472">Membrane</keyword>
<evidence type="ECO:0000256" key="6">
    <source>
        <dbReference type="ARBA" id="ARBA00023136"/>
    </source>
</evidence>
<comment type="subcellular location">
    <subcellularLocation>
        <location evidence="1">Cell membrane</location>
        <topology evidence="1">Multi-pass membrane protein</topology>
    </subcellularLocation>
</comment>
<keyword evidence="5 9" id="KW-1133">Transmembrane helix</keyword>
<dbReference type="Pfam" id="PF00420">
    <property type="entry name" value="Oxidored_q2"/>
    <property type="match status" value="1"/>
</dbReference>
<dbReference type="InterPro" id="IPR039428">
    <property type="entry name" value="NUOK/Mnh_C1-like"/>
</dbReference>
<organism evidence="10 11">
    <name type="scientific">Streptosporangium lutulentum</name>
    <dbReference type="NCBI Taxonomy" id="1461250"/>
    <lineage>
        <taxon>Bacteria</taxon>
        <taxon>Bacillati</taxon>
        <taxon>Actinomycetota</taxon>
        <taxon>Actinomycetes</taxon>
        <taxon>Streptosporangiales</taxon>
        <taxon>Streptosporangiaceae</taxon>
        <taxon>Streptosporangium</taxon>
    </lineage>
</organism>
<dbReference type="InterPro" id="IPR050601">
    <property type="entry name" value="CPA3_antiporter_subunitC"/>
</dbReference>
<dbReference type="PANTHER" id="PTHR34583">
    <property type="entry name" value="ANTIPORTER SUBUNIT MNHC2-RELATED"/>
    <property type="match status" value="1"/>
</dbReference>
<feature type="transmembrane region" description="Helical" evidence="9">
    <location>
        <begin position="73"/>
        <end position="93"/>
    </location>
</feature>
<name>A0ABT9Q3G6_9ACTN</name>
<dbReference type="EMBL" id="JAUSQU010000001">
    <property type="protein sequence ID" value="MDP9841283.1"/>
    <property type="molecule type" value="Genomic_DNA"/>
</dbReference>
<protein>
    <submittedName>
        <fullName evidence="10">Multicomponent Na+:H+ antiporter subunit C</fullName>
    </submittedName>
</protein>
<dbReference type="RefSeq" id="WP_307554470.1">
    <property type="nucleotide sequence ID" value="NZ_JAUSQU010000001.1"/>
</dbReference>
<evidence type="ECO:0000256" key="5">
    <source>
        <dbReference type="ARBA" id="ARBA00022989"/>
    </source>
</evidence>
<dbReference type="Gene3D" id="1.10.287.3510">
    <property type="match status" value="1"/>
</dbReference>
<evidence type="ECO:0000256" key="7">
    <source>
        <dbReference type="SAM" id="Coils"/>
    </source>
</evidence>
<keyword evidence="11" id="KW-1185">Reference proteome</keyword>
<feature type="region of interest" description="Disordered" evidence="8">
    <location>
        <begin position="251"/>
        <end position="277"/>
    </location>
</feature>
<dbReference type="NCBIfam" id="NF005929">
    <property type="entry name" value="PRK07946.1"/>
    <property type="match status" value="1"/>
</dbReference>
<dbReference type="PANTHER" id="PTHR34583:SF2">
    <property type="entry name" value="ANTIPORTER SUBUNIT MNHC2-RELATED"/>
    <property type="match status" value="1"/>
</dbReference>
<sequence length="277" mass="31893">MSASLAPFVASGTLVATGVTLLLERSLVRLLAGVILLGNGVNLLILTAGGPAGEPPILGRSDPGRMADPLPQAMVLTSIVITLGVTAFLLAMVHRSWQLTGGDEVQDDTEDRRVRLRARRGELDRAVRDRQEEYRRMVREQRAELARMEAARHERERREAEELERRILDVNADLGRWLQEHKDESPSTERLAERFAEARRAEDVSKEDRQRRVREMRAEFARKEREHAERERRVRRRLRIRQREARKQLRAEIRADRERQARAQDPDLEGPGPEEES</sequence>
<proteinExistence type="inferred from homology"/>
<evidence type="ECO:0000256" key="3">
    <source>
        <dbReference type="ARBA" id="ARBA00022475"/>
    </source>
</evidence>
<comment type="similarity">
    <text evidence="2">Belongs to the CPA3 antiporters (TC 2.A.63) subunit C family.</text>
</comment>
<evidence type="ECO:0000256" key="4">
    <source>
        <dbReference type="ARBA" id="ARBA00022692"/>
    </source>
</evidence>
<feature type="compositionally biased region" description="Basic and acidic residues" evidence="8">
    <location>
        <begin position="251"/>
        <end position="265"/>
    </location>
</feature>
<accession>A0ABT9Q3G6</accession>
<feature type="coiled-coil region" evidence="7">
    <location>
        <begin position="206"/>
        <end position="233"/>
    </location>
</feature>
<gene>
    <name evidence="10" type="ORF">J2853_000494</name>
</gene>
<dbReference type="Proteomes" id="UP001225356">
    <property type="component" value="Unassembled WGS sequence"/>
</dbReference>
<feature type="coiled-coil region" evidence="7">
    <location>
        <begin position="131"/>
        <end position="180"/>
    </location>
</feature>
<feature type="transmembrane region" description="Helical" evidence="9">
    <location>
        <begin position="6"/>
        <end position="23"/>
    </location>
</feature>
<evidence type="ECO:0000256" key="9">
    <source>
        <dbReference type="SAM" id="Phobius"/>
    </source>
</evidence>